<keyword evidence="14" id="KW-0472">Membrane</keyword>
<evidence type="ECO:0000256" key="13">
    <source>
        <dbReference type="SAM" id="MobiDB-lite"/>
    </source>
</evidence>
<dbReference type="InterPro" id="IPR013917">
    <property type="entry name" value="tRNA_wybutosine-synth"/>
</dbReference>
<comment type="pathway">
    <text evidence="2">tRNA modification; wybutosine-tRNA(Phe) biosynthesis.</text>
</comment>
<dbReference type="Proteomes" id="UP001623330">
    <property type="component" value="Unassembled WGS sequence"/>
</dbReference>
<evidence type="ECO:0000256" key="12">
    <source>
        <dbReference type="ARBA" id="ARBA00049466"/>
    </source>
</evidence>
<dbReference type="Gene3D" id="3.40.50.360">
    <property type="match status" value="1"/>
</dbReference>
<evidence type="ECO:0000313" key="17">
    <source>
        <dbReference type="EMBL" id="KAL3229694.1"/>
    </source>
</evidence>
<dbReference type="InterPro" id="IPR013785">
    <property type="entry name" value="Aldolase_TIM"/>
</dbReference>
<evidence type="ECO:0000256" key="6">
    <source>
        <dbReference type="ARBA" id="ARBA00022691"/>
    </source>
</evidence>
<feature type="domain" description="Radical SAM core" evidence="16">
    <location>
        <begin position="444"/>
        <end position="692"/>
    </location>
</feature>
<comment type="caution">
    <text evidence="17">The sequence shown here is derived from an EMBL/GenBank/DDBJ whole genome shotgun (WGS) entry which is preliminary data.</text>
</comment>
<dbReference type="Pfam" id="PF04055">
    <property type="entry name" value="Radical_SAM"/>
    <property type="match status" value="1"/>
</dbReference>
<dbReference type="SFLD" id="SFLDG01071">
    <property type="entry name" value="tRNA_wybutosine-synthesizing"/>
    <property type="match status" value="1"/>
</dbReference>
<keyword evidence="8" id="KW-0479">Metal-binding</keyword>
<dbReference type="SUPFAM" id="SSF52218">
    <property type="entry name" value="Flavoproteins"/>
    <property type="match status" value="1"/>
</dbReference>
<dbReference type="Pfam" id="PF00258">
    <property type="entry name" value="Flavodoxin_1"/>
    <property type="match status" value="1"/>
</dbReference>
<dbReference type="InterPro" id="IPR029039">
    <property type="entry name" value="Flavoprotein-like_sf"/>
</dbReference>
<protein>
    <recommendedName>
        <fullName evidence="4">tRNA 4-demethylwyosine synthase (AdoMet-dependent)</fullName>
        <ecNumber evidence="4">4.1.3.44</ecNumber>
    </recommendedName>
</protein>
<comment type="similarity">
    <text evidence="3">Belongs to the TYW1 family.</text>
</comment>
<keyword evidence="18" id="KW-1185">Reference proteome</keyword>
<dbReference type="PROSITE" id="PS51918">
    <property type="entry name" value="RADICAL_SAM"/>
    <property type="match status" value="1"/>
</dbReference>
<keyword evidence="7" id="KW-0819">tRNA processing</keyword>
<organism evidence="17 18">
    <name type="scientific">Nakaseomyces bracarensis</name>
    <dbReference type="NCBI Taxonomy" id="273131"/>
    <lineage>
        <taxon>Eukaryota</taxon>
        <taxon>Fungi</taxon>
        <taxon>Dikarya</taxon>
        <taxon>Ascomycota</taxon>
        <taxon>Saccharomycotina</taxon>
        <taxon>Saccharomycetes</taxon>
        <taxon>Saccharomycetales</taxon>
        <taxon>Saccharomycetaceae</taxon>
        <taxon>Nakaseomyces</taxon>
    </lineage>
</organism>
<evidence type="ECO:0000313" key="18">
    <source>
        <dbReference type="Proteomes" id="UP001623330"/>
    </source>
</evidence>
<keyword evidence="14" id="KW-1133">Transmembrane helix</keyword>
<proteinExistence type="inferred from homology"/>
<keyword evidence="10" id="KW-0411">Iron-sulfur</keyword>
<evidence type="ECO:0000256" key="1">
    <source>
        <dbReference type="ARBA" id="ARBA00001966"/>
    </source>
</evidence>
<dbReference type="SFLD" id="SFLDS00029">
    <property type="entry name" value="Radical_SAM"/>
    <property type="match status" value="1"/>
</dbReference>
<evidence type="ECO:0000256" key="10">
    <source>
        <dbReference type="ARBA" id="ARBA00023014"/>
    </source>
</evidence>
<sequence>MSTIDTVIGSTLAVFSLVYLYFGGRISYVLAVVVGFCIYYNERNKVNEVVDEKKVNVVINEVVLPKKKKCCGGGVGGKCCSETKAEGGEKTGHTGGSCCSTKKKVEPLLQKLKEEKKSTDENSFPVSVDFTDAFKPVAKKVKKVPKVFSAKKKEEEPIEDIVKSALTVSNVELLSSQIYVFYSSLQGAAERVAATVAEDLKNVKNLTLEPKLINLDELNDIDEYFVDVPVDNALYVLVVPSYDTDCPLDYFLQTLEENYHDHRIDMFPLKKLVGFAVLGLGDSESWPDKFCYQAKNVDHWIAKLGGRRIFPVGEVCMKTEGMQGVDKWTNLLADTLEDDEPIIYQYDEDLQSDYEDDGEEQADNISIISGGSDVQDVEDIGGKSQKRSEFGMDVKQMVAKNSPTYKNLTKQGYRIIGSHSGVKICRWTKNELRGKGSCYKKSLFNIASSRCMELTPSLACSSKCVFCWRHGTNPVSKNWRWEVDSPEYILENALTNHYSMIKQLRGVPGVIAERFADAFKVRHCALSLVGEPILYPYINKFVELLHEHDITSFLVCNAQHPEPLRNIGKVTQLYVSIDAPTKNELKKVDRPLYKDFWERMMECLDILREVQYHQRTVFRLTLVKGFNMGDISSYADLVARGLPCFIEVKGATFSGSSDGNGNPLTMQNIPFYEECVNFVNEFCKELQRRGLDYEVAAEHAHSNCILIANTKFKVDGEWYTHIDFDKFFTLLNDEKRTEQFTYLDYMSKTPEWALFGNGGFAPGNVREIRKDKKRKNREERERLKKEAENMEPETKEEIQIEVEA</sequence>
<dbReference type="EMBL" id="JBEVYD010000011">
    <property type="protein sequence ID" value="KAL3229694.1"/>
    <property type="molecule type" value="Genomic_DNA"/>
</dbReference>
<evidence type="ECO:0000256" key="11">
    <source>
        <dbReference type="ARBA" id="ARBA00023239"/>
    </source>
</evidence>
<dbReference type="InterPro" id="IPR008254">
    <property type="entry name" value="Flavodoxin/NO_synth"/>
</dbReference>
<gene>
    <name evidence="17" type="ORF">RNJ44_01830</name>
</gene>
<dbReference type="InterPro" id="IPR034556">
    <property type="entry name" value="tRNA_wybutosine-synthase"/>
</dbReference>
<evidence type="ECO:0000256" key="2">
    <source>
        <dbReference type="ARBA" id="ARBA00004797"/>
    </source>
</evidence>
<evidence type="ECO:0000256" key="8">
    <source>
        <dbReference type="ARBA" id="ARBA00022723"/>
    </source>
</evidence>
<feature type="transmembrane region" description="Helical" evidence="14">
    <location>
        <begin position="12"/>
        <end position="41"/>
    </location>
</feature>
<evidence type="ECO:0000256" key="4">
    <source>
        <dbReference type="ARBA" id="ARBA00012821"/>
    </source>
</evidence>
<evidence type="ECO:0000256" key="9">
    <source>
        <dbReference type="ARBA" id="ARBA00023004"/>
    </source>
</evidence>
<keyword evidence="5" id="KW-0004">4Fe-4S</keyword>
<evidence type="ECO:0000256" key="5">
    <source>
        <dbReference type="ARBA" id="ARBA00022485"/>
    </source>
</evidence>
<evidence type="ECO:0000259" key="16">
    <source>
        <dbReference type="PROSITE" id="PS51918"/>
    </source>
</evidence>
<name>A0ABR4NNX9_9SACH</name>
<keyword evidence="14" id="KW-0812">Transmembrane</keyword>
<evidence type="ECO:0000259" key="15">
    <source>
        <dbReference type="PROSITE" id="PS50902"/>
    </source>
</evidence>
<dbReference type="SUPFAM" id="SSF102114">
    <property type="entry name" value="Radical SAM enzymes"/>
    <property type="match status" value="1"/>
</dbReference>
<evidence type="ECO:0000256" key="3">
    <source>
        <dbReference type="ARBA" id="ARBA00010115"/>
    </source>
</evidence>
<keyword evidence="11" id="KW-0456">Lyase</keyword>
<dbReference type="PROSITE" id="PS50902">
    <property type="entry name" value="FLAVODOXIN_LIKE"/>
    <property type="match status" value="1"/>
</dbReference>
<keyword evidence="6" id="KW-0949">S-adenosyl-L-methionine</keyword>
<feature type="domain" description="Flavodoxin-like" evidence="15">
    <location>
        <begin position="178"/>
        <end position="333"/>
    </location>
</feature>
<dbReference type="Gene3D" id="3.20.20.70">
    <property type="entry name" value="Aldolase class I"/>
    <property type="match status" value="1"/>
</dbReference>
<reference evidence="17 18" key="1">
    <citation type="submission" date="2024-05" db="EMBL/GenBank/DDBJ databases">
        <title>Long read based assembly of the Candida bracarensis genome reveals expanded adhesin content.</title>
        <authorList>
            <person name="Marcet-Houben M."/>
            <person name="Ksiezopolska E."/>
            <person name="Gabaldon T."/>
        </authorList>
    </citation>
    <scope>NUCLEOTIDE SEQUENCE [LARGE SCALE GENOMIC DNA]</scope>
    <source>
        <strain evidence="17 18">CBM6</strain>
    </source>
</reference>
<dbReference type="PANTHER" id="PTHR13930:SF0">
    <property type="entry name" value="S-ADENOSYL-L-METHIONINE-DEPENDENT TRNA 4-DEMETHYLWYOSINE SYNTHASE TYW1-RELATED"/>
    <property type="match status" value="1"/>
</dbReference>
<dbReference type="EC" id="4.1.3.44" evidence="4"/>
<comment type="catalytic activity">
    <reaction evidence="12">
        <text>N(1)-methylguanosine(37) in tRNA(Phe) + pyruvate + S-adenosyl-L-methionine = 4-demethylwyosine(37) in tRNA(Phe) + 5'-deoxyadenosine + L-methionine + CO2 + H2O</text>
        <dbReference type="Rhea" id="RHEA:36347"/>
        <dbReference type="Rhea" id="RHEA-COMP:10164"/>
        <dbReference type="Rhea" id="RHEA-COMP:10165"/>
        <dbReference type="ChEBI" id="CHEBI:15361"/>
        <dbReference type="ChEBI" id="CHEBI:15377"/>
        <dbReference type="ChEBI" id="CHEBI:16526"/>
        <dbReference type="ChEBI" id="CHEBI:17319"/>
        <dbReference type="ChEBI" id="CHEBI:57844"/>
        <dbReference type="ChEBI" id="CHEBI:59789"/>
        <dbReference type="ChEBI" id="CHEBI:64315"/>
        <dbReference type="ChEBI" id="CHEBI:73542"/>
        <dbReference type="EC" id="4.1.3.44"/>
    </reaction>
</comment>
<accession>A0ABR4NNX9</accession>
<comment type="cofactor">
    <cofactor evidence="1">
        <name>[4Fe-4S] cluster</name>
        <dbReference type="ChEBI" id="CHEBI:49883"/>
    </cofactor>
</comment>
<evidence type="ECO:0000256" key="7">
    <source>
        <dbReference type="ARBA" id="ARBA00022694"/>
    </source>
</evidence>
<dbReference type="Pfam" id="PF08608">
    <property type="entry name" value="Wyosine_form"/>
    <property type="match status" value="1"/>
</dbReference>
<dbReference type="InterPro" id="IPR058240">
    <property type="entry name" value="rSAM_sf"/>
</dbReference>
<feature type="region of interest" description="Disordered" evidence="13">
    <location>
        <begin position="766"/>
        <end position="804"/>
    </location>
</feature>
<evidence type="ECO:0000256" key="14">
    <source>
        <dbReference type="SAM" id="Phobius"/>
    </source>
</evidence>
<dbReference type="PANTHER" id="PTHR13930">
    <property type="entry name" value="S-ADENOSYL-L-METHIONINE-DEPENDENT TRNA 4-DEMETHYLWYOSINE SYNTHASE"/>
    <property type="match status" value="1"/>
</dbReference>
<dbReference type="InterPro" id="IPR007197">
    <property type="entry name" value="rSAM"/>
</dbReference>
<feature type="compositionally biased region" description="Basic and acidic residues" evidence="13">
    <location>
        <begin position="766"/>
        <end position="798"/>
    </location>
</feature>
<keyword evidence="9" id="KW-0408">Iron</keyword>
<dbReference type="SFLD" id="SFLDF00284">
    <property type="entry name" value="tRNA_wybutosine-synthesizing"/>
    <property type="match status" value="1"/>
</dbReference>